<accession>A0A4R2PAR5</accession>
<feature type="transmembrane region" description="Helical" evidence="2">
    <location>
        <begin position="15"/>
        <end position="37"/>
    </location>
</feature>
<dbReference type="RefSeq" id="WP_132742600.1">
    <property type="nucleotide sequence ID" value="NZ_SLXK01000001.1"/>
</dbReference>
<evidence type="ECO:0000313" key="5">
    <source>
        <dbReference type="Proteomes" id="UP000295416"/>
    </source>
</evidence>
<evidence type="ECO:0000256" key="1">
    <source>
        <dbReference type="SAM" id="Coils"/>
    </source>
</evidence>
<dbReference type="AlphaFoldDB" id="A0A4R2PAR5"/>
<sequence length="173" mass="20297">MRIPPYYKRPGWQRFLSGITVGLIFGFIFFMSLYGMAQERQIDKIKEQQTEIKSLQRRNETLMDDKEEKNEQLEKKLLVQDVKVNILVSKQKEIDRIILFELKEKIEERLHSLINNDIESISSNLDLIYKAIEGHPFMIDKVAYHFKIQDLVIKSVVEVSVKIIDAKGNNLAD</sequence>
<keyword evidence="1" id="KW-0175">Coiled coil</keyword>
<organism evidence="4 5">
    <name type="scientific">Scopulibacillus darangshiensis</name>
    <dbReference type="NCBI Taxonomy" id="442528"/>
    <lineage>
        <taxon>Bacteria</taxon>
        <taxon>Bacillati</taxon>
        <taxon>Bacillota</taxon>
        <taxon>Bacilli</taxon>
        <taxon>Bacillales</taxon>
        <taxon>Sporolactobacillaceae</taxon>
        <taxon>Scopulibacillus</taxon>
    </lineage>
</organism>
<dbReference type="InterPro" id="IPR058620">
    <property type="entry name" value="YtrI_C"/>
</dbReference>
<gene>
    <name evidence="4" type="ORF">EV207_10155</name>
</gene>
<keyword evidence="2" id="KW-0472">Membrane</keyword>
<evidence type="ECO:0000256" key="2">
    <source>
        <dbReference type="SAM" id="Phobius"/>
    </source>
</evidence>
<dbReference type="EMBL" id="SLXK01000001">
    <property type="protein sequence ID" value="TCP32082.1"/>
    <property type="molecule type" value="Genomic_DNA"/>
</dbReference>
<protein>
    <recommendedName>
        <fullName evidence="3">Sporulation membrane protein YtrI C-terminal domain-containing protein</fullName>
    </recommendedName>
</protein>
<keyword evidence="2" id="KW-0812">Transmembrane</keyword>
<evidence type="ECO:0000259" key="3">
    <source>
        <dbReference type="Pfam" id="PF26347"/>
    </source>
</evidence>
<dbReference type="OrthoDB" id="2691164at2"/>
<keyword evidence="5" id="KW-1185">Reference proteome</keyword>
<keyword evidence="2" id="KW-1133">Transmembrane helix</keyword>
<dbReference type="NCBIfam" id="NF041479">
    <property type="entry name" value="spor_membprot_YtrI"/>
    <property type="match status" value="1"/>
</dbReference>
<proteinExistence type="predicted"/>
<evidence type="ECO:0000313" key="4">
    <source>
        <dbReference type="EMBL" id="TCP32082.1"/>
    </source>
</evidence>
<name>A0A4R2PAR5_9BACL</name>
<dbReference type="Proteomes" id="UP000295416">
    <property type="component" value="Unassembled WGS sequence"/>
</dbReference>
<dbReference type="InterPro" id="IPR048198">
    <property type="entry name" value="YtrI"/>
</dbReference>
<reference evidence="4 5" key="1">
    <citation type="submission" date="2019-03" db="EMBL/GenBank/DDBJ databases">
        <title>Genomic Encyclopedia of Type Strains, Phase IV (KMG-IV): sequencing the most valuable type-strain genomes for metagenomic binning, comparative biology and taxonomic classification.</title>
        <authorList>
            <person name="Goeker M."/>
        </authorList>
    </citation>
    <scope>NUCLEOTIDE SEQUENCE [LARGE SCALE GENOMIC DNA]</scope>
    <source>
        <strain evidence="4 5">DSM 19377</strain>
    </source>
</reference>
<feature type="domain" description="Sporulation membrane protein YtrI C-terminal" evidence="3">
    <location>
        <begin position="80"/>
        <end position="163"/>
    </location>
</feature>
<comment type="caution">
    <text evidence="4">The sequence shown here is derived from an EMBL/GenBank/DDBJ whole genome shotgun (WGS) entry which is preliminary data.</text>
</comment>
<feature type="coiled-coil region" evidence="1">
    <location>
        <begin position="38"/>
        <end position="83"/>
    </location>
</feature>
<dbReference type="Pfam" id="PF26347">
    <property type="entry name" value="YtrI_sporulation"/>
    <property type="match status" value="1"/>
</dbReference>